<evidence type="ECO:0000313" key="2">
    <source>
        <dbReference type="EMBL" id="ALC44648.1"/>
    </source>
</evidence>
<keyword evidence="1" id="KW-0812">Transmembrane</keyword>
<sequence>MCLKKCCCFTLRTGSIVASFYTVLLSLVNVITFVDHLLFLRTNSFALWTKWFNIAHAVIMLMSGITLLISILFRIRLLAIVWFVLFIVHMLAYYLLFNVVLHTKKINPYAEQRTTFAIYIVAMVVTFALDIYAWLIVWSFFWLGPHKPK</sequence>
<feature type="transmembrane region" description="Helical" evidence="1">
    <location>
        <begin position="20"/>
        <end position="39"/>
    </location>
</feature>
<keyword evidence="1" id="KW-0472">Membrane</keyword>
<dbReference type="EMBL" id="CP012525">
    <property type="protein sequence ID" value="ALC44648.1"/>
    <property type="molecule type" value="Genomic_DNA"/>
</dbReference>
<accession>A0A0M5J436</accession>
<feature type="transmembrane region" description="Helical" evidence="1">
    <location>
        <begin position="51"/>
        <end position="70"/>
    </location>
</feature>
<dbReference type="Proteomes" id="UP000494163">
    <property type="component" value="Chromosome 3L"/>
</dbReference>
<keyword evidence="1" id="KW-1133">Transmembrane helix</keyword>
<keyword evidence="3" id="KW-1185">Reference proteome</keyword>
<proteinExistence type="predicted"/>
<evidence type="ECO:0000313" key="3">
    <source>
        <dbReference type="Proteomes" id="UP000494163"/>
    </source>
</evidence>
<name>A0A0M5J436_DROBS</name>
<feature type="transmembrane region" description="Helical" evidence="1">
    <location>
        <begin position="77"/>
        <end position="96"/>
    </location>
</feature>
<gene>
    <name evidence="2" type="ORF">Dbus_chr3Lg1814</name>
</gene>
<dbReference type="AlphaFoldDB" id="A0A0M5J436"/>
<feature type="transmembrane region" description="Helical" evidence="1">
    <location>
        <begin position="116"/>
        <end position="143"/>
    </location>
</feature>
<reference evidence="2 3" key="1">
    <citation type="submission" date="2015-08" db="EMBL/GenBank/DDBJ databases">
        <title>Ancestral chromatin configuration constrains chromatin evolution on differentiating sex chromosomes in Drosophila.</title>
        <authorList>
            <person name="Zhou Q."/>
            <person name="Bachtrog D."/>
        </authorList>
    </citation>
    <scope>NUCLEOTIDE SEQUENCE [LARGE SCALE GENOMIC DNA]</scope>
    <source>
        <tissue evidence="2">Whole larvae</tissue>
    </source>
</reference>
<evidence type="ECO:0000256" key="1">
    <source>
        <dbReference type="SAM" id="Phobius"/>
    </source>
</evidence>
<protein>
    <submittedName>
        <fullName evidence="2">Maker746</fullName>
    </submittedName>
</protein>
<dbReference type="OMA" id="YYIAFHA"/>
<organism evidence="2 3">
    <name type="scientific">Drosophila busckii</name>
    <name type="common">Fruit fly</name>
    <dbReference type="NCBI Taxonomy" id="30019"/>
    <lineage>
        <taxon>Eukaryota</taxon>
        <taxon>Metazoa</taxon>
        <taxon>Ecdysozoa</taxon>
        <taxon>Arthropoda</taxon>
        <taxon>Hexapoda</taxon>
        <taxon>Insecta</taxon>
        <taxon>Pterygota</taxon>
        <taxon>Neoptera</taxon>
        <taxon>Endopterygota</taxon>
        <taxon>Diptera</taxon>
        <taxon>Brachycera</taxon>
        <taxon>Muscomorpha</taxon>
        <taxon>Ephydroidea</taxon>
        <taxon>Drosophilidae</taxon>
        <taxon>Drosophila</taxon>
    </lineage>
</organism>